<comment type="caution">
    <text evidence="2">The sequence shown here is derived from an EMBL/GenBank/DDBJ whole genome shotgun (WGS) entry which is preliminary data.</text>
</comment>
<protein>
    <submittedName>
        <fullName evidence="2">Alpha/beta hydrolase</fullName>
    </submittedName>
</protein>
<proteinExistence type="predicted"/>
<gene>
    <name evidence="2" type="ORF">H7U12_21140</name>
</gene>
<evidence type="ECO:0000259" key="1">
    <source>
        <dbReference type="Pfam" id="PF12697"/>
    </source>
</evidence>
<dbReference type="RefSeq" id="WP_186641914.1">
    <property type="nucleotide sequence ID" value="NZ_JACOAF010000058.1"/>
</dbReference>
<accession>A0ABR6VZ19</accession>
<keyword evidence="2" id="KW-0378">Hydrolase</keyword>
<evidence type="ECO:0000313" key="3">
    <source>
        <dbReference type="Proteomes" id="UP000659698"/>
    </source>
</evidence>
<dbReference type="SUPFAM" id="SSF53474">
    <property type="entry name" value="alpha/beta-Hydrolases"/>
    <property type="match status" value="1"/>
</dbReference>
<evidence type="ECO:0000313" key="2">
    <source>
        <dbReference type="EMBL" id="MBC3542205.1"/>
    </source>
</evidence>
<dbReference type="InterPro" id="IPR000073">
    <property type="entry name" value="AB_hydrolase_1"/>
</dbReference>
<organism evidence="2 3">
    <name type="scientific">Rufibacter sediminis</name>
    <dbReference type="NCBI Taxonomy" id="2762756"/>
    <lineage>
        <taxon>Bacteria</taxon>
        <taxon>Pseudomonadati</taxon>
        <taxon>Bacteroidota</taxon>
        <taxon>Cytophagia</taxon>
        <taxon>Cytophagales</taxon>
        <taxon>Hymenobacteraceae</taxon>
        <taxon>Rufibacter</taxon>
    </lineage>
</organism>
<feature type="domain" description="AB hydrolase-1" evidence="1">
    <location>
        <begin position="42"/>
        <end position="210"/>
    </location>
</feature>
<dbReference type="EMBL" id="JACOAF010000058">
    <property type="protein sequence ID" value="MBC3542205.1"/>
    <property type="molecule type" value="Genomic_DNA"/>
</dbReference>
<name>A0ABR6VZ19_9BACT</name>
<dbReference type="InterPro" id="IPR029058">
    <property type="entry name" value="AB_hydrolase_fold"/>
</dbReference>
<keyword evidence="3" id="KW-1185">Reference proteome</keyword>
<dbReference type="GO" id="GO:0016787">
    <property type="term" value="F:hydrolase activity"/>
    <property type="evidence" value="ECO:0007669"/>
    <property type="project" value="UniProtKB-KW"/>
</dbReference>
<dbReference type="Proteomes" id="UP000659698">
    <property type="component" value="Unassembled WGS sequence"/>
</dbReference>
<sequence length="229" mass="26027">MSPPPLYLLSGLCADERLFQFLTLEHPQPRVIHWITPDPEDTMASYAAKLIRQIEPGQEPPVLLGLSFGGMMVQEMAKQMPVNRLILLSSLTNTRELPLHYRLAGALQLQKWLPLGMFKKWVVPAYWAFGAHSRQEKHILKSILEETDVPFLRWSLNQILQWRHQAPPVKAVVIHGDRDKILPVPNYSHIHLLKGGEHLMVMSRAAEVSALINHYLSESALGPFSEKQG</sequence>
<dbReference type="Gene3D" id="3.40.50.1820">
    <property type="entry name" value="alpha/beta hydrolase"/>
    <property type="match status" value="1"/>
</dbReference>
<reference evidence="2 3" key="1">
    <citation type="journal article" date="2019" name="Int. J. Syst. Evol. Microbiol.">
        <title>Rufibacter sediminis sp. nov., isolated from freshwater lake sediment.</title>
        <authorList>
            <person name="Qu J.H."/>
            <person name="Zhang L.J."/>
            <person name="Fu Y.H."/>
            <person name="Li H.F."/>
        </authorList>
    </citation>
    <scope>NUCLEOTIDE SEQUENCE [LARGE SCALE GENOMIC DNA]</scope>
    <source>
        <strain evidence="2 3">H-1</strain>
    </source>
</reference>
<dbReference type="Pfam" id="PF12697">
    <property type="entry name" value="Abhydrolase_6"/>
    <property type="match status" value="1"/>
</dbReference>